<gene>
    <name evidence="8" type="ORF">BMF94_0412</name>
</gene>
<dbReference type="PROSITE" id="PS00599">
    <property type="entry name" value="AA_TRANSFER_CLASS_2"/>
    <property type="match status" value="1"/>
</dbReference>
<evidence type="ECO:0000259" key="7">
    <source>
        <dbReference type="Pfam" id="PF00155"/>
    </source>
</evidence>
<evidence type="ECO:0000256" key="2">
    <source>
        <dbReference type="ARBA" id="ARBA00010008"/>
    </source>
</evidence>
<evidence type="ECO:0000256" key="5">
    <source>
        <dbReference type="RuleBase" id="RU003693"/>
    </source>
</evidence>
<keyword evidence="3" id="KW-0808">Transferase</keyword>
<dbReference type="InterPro" id="IPR001917">
    <property type="entry name" value="Aminotrans_II_pyridoxalP_BS"/>
</dbReference>
<evidence type="ECO:0000256" key="6">
    <source>
        <dbReference type="SAM" id="MobiDB-lite"/>
    </source>
</evidence>
<dbReference type="Pfam" id="PF00155">
    <property type="entry name" value="Aminotran_1_2"/>
    <property type="match status" value="1"/>
</dbReference>
<feature type="compositionally biased region" description="Basic and acidic residues" evidence="6">
    <location>
        <begin position="471"/>
        <end position="484"/>
    </location>
</feature>
<dbReference type="GO" id="GO:0016740">
    <property type="term" value="F:transferase activity"/>
    <property type="evidence" value="ECO:0007669"/>
    <property type="project" value="UniProtKB-KW"/>
</dbReference>
<feature type="region of interest" description="Disordered" evidence="6">
    <location>
        <begin position="471"/>
        <end position="491"/>
    </location>
</feature>
<sequence length="503" mass="54044">MLLMPARSAPPGATPAAAYEQRLEAALAARQARGMLRALDPAPPAETLLVDFSSNDYISFARSRELRQKLLSVLTEDTKVYGPPSSRLLDGNSPAHAALEHRLADFFLAPAALLFNSGFDANVGLWTCLADRADWIVFDELVHASMHDGMRASRVLSARRLAFKHNSSADLARTLEKLVREDRGVASGTKSVWIGVESLYSMDGDLAPLLDIVETVERALPRGNGHVIVDEAHSTGLYGPDGRGLVCALGLEDRVLVRVHTFGKAMACSGAAVLASPLIRNYLINYARPLIYSTTMTYLSVLAIDKSLEMLEQGRANERAARVHGLATRLVTRLAAALPETGPTGSNDLVLPPHLLAIAASTATAVSSSSSQSAPDPTSRTRRLTVRRAPGAAVTVPATSPIVPLLTRSPRPLSAYLRTKGYLVRPITYPTVPRGEERIRVCLHAENTERDVDGLVEALRGWVRSGAGANKEEVAGSHEGETKRLAKKAAGERQAAVAMKARL</sequence>
<evidence type="ECO:0000313" key="9">
    <source>
        <dbReference type="Proteomes" id="UP000237144"/>
    </source>
</evidence>
<dbReference type="InterPro" id="IPR004839">
    <property type="entry name" value="Aminotransferase_I/II_large"/>
</dbReference>
<dbReference type="PANTHER" id="PTHR13693">
    <property type="entry name" value="CLASS II AMINOTRANSFERASE/8-AMINO-7-OXONONANOATE SYNTHASE"/>
    <property type="match status" value="1"/>
</dbReference>
<dbReference type="SUPFAM" id="SSF53383">
    <property type="entry name" value="PLP-dependent transferases"/>
    <property type="match status" value="1"/>
</dbReference>
<proteinExistence type="inferred from homology"/>
<comment type="caution">
    <text evidence="8">The sequence shown here is derived from an EMBL/GenBank/DDBJ whole genome shotgun (WGS) entry which is preliminary data.</text>
</comment>
<dbReference type="EMBL" id="PJQD01000005">
    <property type="protein sequence ID" value="POY76217.1"/>
    <property type="molecule type" value="Genomic_DNA"/>
</dbReference>
<protein>
    <recommendedName>
        <fullName evidence="7">Aminotransferase class I/classII large domain-containing protein</fullName>
    </recommendedName>
</protein>
<name>A0A2S5BHH0_9BASI</name>
<comment type="cofactor">
    <cofactor evidence="1 5">
        <name>pyridoxal 5'-phosphate</name>
        <dbReference type="ChEBI" id="CHEBI:597326"/>
    </cofactor>
</comment>
<evidence type="ECO:0000313" key="8">
    <source>
        <dbReference type="EMBL" id="POY76217.1"/>
    </source>
</evidence>
<keyword evidence="9" id="KW-1185">Reference proteome</keyword>
<dbReference type="Gene3D" id="3.90.1150.10">
    <property type="entry name" value="Aspartate Aminotransferase, domain 1"/>
    <property type="match status" value="2"/>
</dbReference>
<dbReference type="AlphaFoldDB" id="A0A2S5BHH0"/>
<dbReference type="InterPro" id="IPR015424">
    <property type="entry name" value="PyrdxlP-dep_Trfase"/>
</dbReference>
<dbReference type="PANTHER" id="PTHR13693:SF77">
    <property type="entry name" value="8-AMINO-7-OXONONANOATE SYNTHASE"/>
    <property type="match status" value="1"/>
</dbReference>
<dbReference type="InterPro" id="IPR015421">
    <property type="entry name" value="PyrdxlP-dep_Trfase_major"/>
</dbReference>
<dbReference type="OrthoDB" id="2382073at2759"/>
<dbReference type="STRING" id="741276.A0A2S5BHH0"/>
<dbReference type="GO" id="GO:0009102">
    <property type="term" value="P:biotin biosynthetic process"/>
    <property type="evidence" value="ECO:0007669"/>
    <property type="project" value="TreeGrafter"/>
</dbReference>
<accession>A0A2S5BHH0</accession>
<dbReference type="Proteomes" id="UP000237144">
    <property type="component" value="Unassembled WGS sequence"/>
</dbReference>
<dbReference type="Gene3D" id="3.40.640.10">
    <property type="entry name" value="Type I PLP-dependent aspartate aminotransferase-like (Major domain)"/>
    <property type="match status" value="1"/>
</dbReference>
<evidence type="ECO:0000256" key="3">
    <source>
        <dbReference type="ARBA" id="ARBA00022679"/>
    </source>
</evidence>
<organism evidence="8 9">
    <name type="scientific">Rhodotorula taiwanensis</name>
    <dbReference type="NCBI Taxonomy" id="741276"/>
    <lineage>
        <taxon>Eukaryota</taxon>
        <taxon>Fungi</taxon>
        <taxon>Dikarya</taxon>
        <taxon>Basidiomycota</taxon>
        <taxon>Pucciniomycotina</taxon>
        <taxon>Microbotryomycetes</taxon>
        <taxon>Sporidiobolales</taxon>
        <taxon>Sporidiobolaceae</taxon>
        <taxon>Rhodotorula</taxon>
    </lineage>
</organism>
<reference evidence="8 9" key="1">
    <citation type="journal article" date="2018" name="Front. Microbiol.">
        <title>Prospects for Fungal Bioremediation of Acidic Radioactive Waste Sites: Characterization and Genome Sequence of Rhodotorula taiwanensis MD1149.</title>
        <authorList>
            <person name="Tkavc R."/>
            <person name="Matrosova V.Y."/>
            <person name="Grichenko O.E."/>
            <person name="Gostincar C."/>
            <person name="Volpe R.P."/>
            <person name="Klimenkova P."/>
            <person name="Gaidamakova E.K."/>
            <person name="Zhou C.E."/>
            <person name="Stewart B.J."/>
            <person name="Lyman M.G."/>
            <person name="Malfatti S.A."/>
            <person name="Rubinfeld B."/>
            <person name="Courtot M."/>
            <person name="Singh J."/>
            <person name="Dalgard C.L."/>
            <person name="Hamilton T."/>
            <person name="Frey K.G."/>
            <person name="Gunde-Cimerman N."/>
            <person name="Dugan L."/>
            <person name="Daly M.J."/>
        </authorList>
    </citation>
    <scope>NUCLEOTIDE SEQUENCE [LARGE SCALE GENOMIC DNA]</scope>
    <source>
        <strain evidence="8 9">MD1149</strain>
    </source>
</reference>
<evidence type="ECO:0000256" key="4">
    <source>
        <dbReference type="ARBA" id="ARBA00022898"/>
    </source>
</evidence>
<evidence type="ECO:0000256" key="1">
    <source>
        <dbReference type="ARBA" id="ARBA00001933"/>
    </source>
</evidence>
<dbReference type="GO" id="GO:0030170">
    <property type="term" value="F:pyridoxal phosphate binding"/>
    <property type="evidence" value="ECO:0007669"/>
    <property type="project" value="InterPro"/>
</dbReference>
<comment type="similarity">
    <text evidence="2">Belongs to the class-II pyridoxal-phosphate-dependent aminotransferase family. BioF subfamily.</text>
</comment>
<dbReference type="InterPro" id="IPR050087">
    <property type="entry name" value="AON_synthase_class-II"/>
</dbReference>
<feature type="domain" description="Aminotransferase class I/classII large" evidence="7">
    <location>
        <begin position="50"/>
        <end position="459"/>
    </location>
</feature>
<keyword evidence="4 5" id="KW-0663">Pyridoxal phosphate</keyword>
<dbReference type="InterPro" id="IPR015422">
    <property type="entry name" value="PyrdxlP-dep_Trfase_small"/>
</dbReference>